<dbReference type="GO" id="GO:0005829">
    <property type="term" value="C:cytosol"/>
    <property type="evidence" value="ECO:0007669"/>
    <property type="project" value="TreeGrafter"/>
</dbReference>
<evidence type="ECO:0000259" key="7">
    <source>
        <dbReference type="PROSITE" id="PS51192"/>
    </source>
</evidence>
<dbReference type="Pfam" id="PF00270">
    <property type="entry name" value="DEAD"/>
    <property type="match status" value="1"/>
</dbReference>
<evidence type="ECO:0000313" key="9">
    <source>
        <dbReference type="Proteomes" id="UP000735302"/>
    </source>
</evidence>
<dbReference type="EMBL" id="BLXT01006818">
    <property type="protein sequence ID" value="GFO33693.1"/>
    <property type="molecule type" value="Genomic_DNA"/>
</dbReference>
<dbReference type="PROSITE" id="PS51192">
    <property type="entry name" value="HELICASE_ATP_BIND_1"/>
    <property type="match status" value="1"/>
</dbReference>
<keyword evidence="2" id="KW-0378">Hydrolase</keyword>
<dbReference type="InterPro" id="IPR014001">
    <property type="entry name" value="Helicase_ATP-bd"/>
</dbReference>
<feature type="compositionally biased region" description="Basic and acidic residues" evidence="5">
    <location>
        <begin position="53"/>
        <end position="67"/>
    </location>
</feature>
<dbReference type="Gene3D" id="3.40.50.300">
    <property type="entry name" value="P-loop containing nucleotide triphosphate hydrolases"/>
    <property type="match status" value="1"/>
</dbReference>
<organism evidence="8 9">
    <name type="scientific">Plakobranchus ocellatus</name>
    <dbReference type="NCBI Taxonomy" id="259542"/>
    <lineage>
        <taxon>Eukaryota</taxon>
        <taxon>Metazoa</taxon>
        <taxon>Spiralia</taxon>
        <taxon>Lophotrochozoa</taxon>
        <taxon>Mollusca</taxon>
        <taxon>Gastropoda</taxon>
        <taxon>Heterobranchia</taxon>
        <taxon>Euthyneura</taxon>
        <taxon>Panpulmonata</taxon>
        <taxon>Sacoglossa</taxon>
        <taxon>Placobranchoidea</taxon>
        <taxon>Plakobranchidae</taxon>
        <taxon>Plakobranchus</taxon>
    </lineage>
</organism>
<dbReference type="GO" id="GO:0003724">
    <property type="term" value="F:RNA helicase activity"/>
    <property type="evidence" value="ECO:0007669"/>
    <property type="project" value="TreeGrafter"/>
</dbReference>
<dbReference type="SUPFAM" id="SSF52540">
    <property type="entry name" value="P-loop containing nucleoside triphosphate hydrolases"/>
    <property type="match status" value="1"/>
</dbReference>
<comment type="caution">
    <text evidence="8">The sequence shown here is derived from an EMBL/GenBank/DDBJ whole genome shotgun (WGS) entry which is preliminary data.</text>
</comment>
<gene>
    <name evidence="8" type="ORF">PoB_006019800</name>
</gene>
<dbReference type="GO" id="GO:0005524">
    <property type="term" value="F:ATP binding"/>
    <property type="evidence" value="ECO:0007669"/>
    <property type="project" value="UniProtKB-KW"/>
</dbReference>
<keyword evidence="9" id="KW-1185">Reference proteome</keyword>
<reference evidence="8 9" key="1">
    <citation type="journal article" date="2021" name="Elife">
        <title>Chloroplast acquisition without the gene transfer in kleptoplastic sea slugs, Plakobranchus ocellatus.</title>
        <authorList>
            <person name="Maeda T."/>
            <person name="Takahashi S."/>
            <person name="Yoshida T."/>
            <person name="Shimamura S."/>
            <person name="Takaki Y."/>
            <person name="Nagai Y."/>
            <person name="Toyoda A."/>
            <person name="Suzuki Y."/>
            <person name="Arimoto A."/>
            <person name="Ishii H."/>
            <person name="Satoh N."/>
            <person name="Nishiyama T."/>
            <person name="Hasebe M."/>
            <person name="Maruyama T."/>
            <person name="Minagawa J."/>
            <person name="Obokata J."/>
            <person name="Shigenobu S."/>
        </authorList>
    </citation>
    <scope>NUCLEOTIDE SEQUENCE [LARGE SCALE GENOMIC DNA]</scope>
</reference>
<feature type="compositionally biased region" description="Basic residues" evidence="5">
    <location>
        <begin position="68"/>
        <end position="78"/>
    </location>
</feature>
<evidence type="ECO:0000256" key="5">
    <source>
        <dbReference type="SAM" id="MobiDB-lite"/>
    </source>
</evidence>
<dbReference type="PANTHER" id="PTHR47959:SF1">
    <property type="entry name" value="ATP-DEPENDENT RNA HELICASE DBPA"/>
    <property type="match status" value="1"/>
</dbReference>
<feature type="domain" description="Helicase ATP-binding" evidence="7">
    <location>
        <begin position="147"/>
        <end position="302"/>
    </location>
</feature>
<feature type="region of interest" description="Disordered" evidence="5">
    <location>
        <begin position="33"/>
        <end position="88"/>
    </location>
</feature>
<proteinExistence type="predicted"/>
<keyword evidence="6" id="KW-0472">Membrane</keyword>
<dbReference type="GO" id="GO:0016787">
    <property type="term" value="F:hydrolase activity"/>
    <property type="evidence" value="ECO:0007669"/>
    <property type="project" value="UniProtKB-KW"/>
</dbReference>
<evidence type="ECO:0000256" key="6">
    <source>
        <dbReference type="SAM" id="Phobius"/>
    </source>
</evidence>
<accession>A0AAV4CPA8</accession>
<evidence type="ECO:0000256" key="1">
    <source>
        <dbReference type="ARBA" id="ARBA00022741"/>
    </source>
</evidence>
<dbReference type="InterPro" id="IPR050079">
    <property type="entry name" value="DEAD_box_RNA_helicase"/>
</dbReference>
<keyword evidence="4" id="KW-0067">ATP-binding</keyword>
<evidence type="ECO:0000256" key="3">
    <source>
        <dbReference type="ARBA" id="ARBA00022806"/>
    </source>
</evidence>
<keyword evidence="1" id="KW-0547">Nucleotide-binding</keyword>
<dbReference type="InterPro" id="IPR011545">
    <property type="entry name" value="DEAD/DEAH_box_helicase_dom"/>
</dbReference>
<feature type="transmembrane region" description="Helical" evidence="6">
    <location>
        <begin position="233"/>
        <end position="265"/>
    </location>
</feature>
<keyword evidence="3 8" id="KW-0347">Helicase</keyword>
<dbReference type="InterPro" id="IPR027417">
    <property type="entry name" value="P-loop_NTPase"/>
</dbReference>
<dbReference type="PANTHER" id="PTHR47959">
    <property type="entry name" value="ATP-DEPENDENT RNA HELICASE RHLE-RELATED"/>
    <property type="match status" value="1"/>
</dbReference>
<evidence type="ECO:0000256" key="2">
    <source>
        <dbReference type="ARBA" id="ARBA00022801"/>
    </source>
</evidence>
<sequence length="311" mass="35066">MEGSKLFWKLGAFAKFDFKRFGADAQRLKVIKSKPVPTERKHVKSSGLSENMESQHKIANGDRNSLEKKKRRKKKKKQTPAQAAMKKEEEVRQLRNKCHIHVLGTDIPDPLESFEQLSKIYYAQPQLLQNIENEGYKEPTAIQRQAIPIMMQERDIMACAPTGSGKTAAFILPILHHLKETSSCGVRAVILAPTRELAKQILMESRKLSKGSGLRSCYIEKKATAVKKSKKQFVIITFNIIFILIITTFIIITIFTVIITTFVLITTNTTFISIIILIIITAVIIVFIIPTFVIIIIFISIITPPSLSISS</sequence>
<evidence type="ECO:0000256" key="4">
    <source>
        <dbReference type="ARBA" id="ARBA00022840"/>
    </source>
</evidence>
<name>A0AAV4CPA8_9GAST</name>
<keyword evidence="6" id="KW-0812">Transmembrane</keyword>
<dbReference type="SMART" id="SM00487">
    <property type="entry name" value="DEXDc"/>
    <property type="match status" value="1"/>
</dbReference>
<evidence type="ECO:0000313" key="8">
    <source>
        <dbReference type="EMBL" id="GFO33693.1"/>
    </source>
</evidence>
<keyword evidence="6" id="KW-1133">Transmembrane helix</keyword>
<dbReference type="Proteomes" id="UP000735302">
    <property type="component" value="Unassembled WGS sequence"/>
</dbReference>
<dbReference type="AlphaFoldDB" id="A0AAV4CPA8"/>
<dbReference type="GO" id="GO:0003676">
    <property type="term" value="F:nucleic acid binding"/>
    <property type="evidence" value="ECO:0007669"/>
    <property type="project" value="InterPro"/>
</dbReference>
<protein>
    <submittedName>
        <fullName evidence="8">ATP-dependent RNA helicase ddx52</fullName>
    </submittedName>
</protein>
<feature type="transmembrane region" description="Helical" evidence="6">
    <location>
        <begin position="271"/>
        <end position="302"/>
    </location>
</feature>